<dbReference type="GeneID" id="59347959"/>
<name>A0A8H6VZB5_9AGAR</name>
<evidence type="ECO:0000313" key="2">
    <source>
        <dbReference type="EMBL" id="KAF7299297.1"/>
    </source>
</evidence>
<dbReference type="GO" id="GO:0016740">
    <property type="term" value="F:transferase activity"/>
    <property type="evidence" value="ECO:0007669"/>
    <property type="project" value="UniProtKB-KW"/>
</dbReference>
<feature type="region of interest" description="Disordered" evidence="1">
    <location>
        <begin position="345"/>
        <end position="382"/>
    </location>
</feature>
<feature type="compositionally biased region" description="Acidic residues" evidence="1">
    <location>
        <begin position="349"/>
        <end position="381"/>
    </location>
</feature>
<dbReference type="AlphaFoldDB" id="A0A8H6VZB5"/>
<keyword evidence="2" id="KW-0808">Transferase</keyword>
<organism evidence="2 3">
    <name type="scientific">Mycena indigotica</name>
    <dbReference type="NCBI Taxonomy" id="2126181"/>
    <lineage>
        <taxon>Eukaryota</taxon>
        <taxon>Fungi</taxon>
        <taxon>Dikarya</taxon>
        <taxon>Basidiomycota</taxon>
        <taxon>Agaricomycotina</taxon>
        <taxon>Agaricomycetes</taxon>
        <taxon>Agaricomycetidae</taxon>
        <taxon>Agaricales</taxon>
        <taxon>Marasmiineae</taxon>
        <taxon>Mycenaceae</taxon>
        <taxon>Mycena</taxon>
    </lineage>
</organism>
<comment type="caution">
    <text evidence="2">The sequence shown here is derived from an EMBL/GenBank/DDBJ whole genome shotgun (WGS) entry which is preliminary data.</text>
</comment>
<sequence>MVELDKDVFATILAYIQHPPTLHTLLLAFPHSHPLVLVVLDRLWQLPINLDSFSLRATTASNDVLDYLLTIPTGETEPLAHRLRQLVVRLEDESLASRDQPQPAPASVLALRSRIVDLLGSSTNLRTFDYHGYPGLQLDSTILEPLAKLNRLERLAVDCSRCSSAQGVPASGADYAAPGELSATFDADIWDIDAFTTGVGPSLSSLELRHINYTVFGGMKTKIDEFRTYNKLRDLKLDITEGVWNWGGGGSPAMGASSEFEFPFLGFPSVRRLELVVCDKTVFAAQTGPLNMVDYRLLDEFRLDVRSSIGWMDFEEIHLFEALPPLDMNALRLLEINDNVNNNARNFWDSDDEEDVTEEDNENDQDENEEAPDADQEDDNDFSDKLAGYSKWDREGRLYPGLVSVFLASVSLGGLPNLTHLWVNERVLMLEDLSVQELLVSPESREAVTYAEALRRILSRLTSLRVGFGRVDATDVEAILELCDATKLTQFGFEWNWQSYGEAEIISRQLLESLARFPLLADVHILFPRPGTETNELATTDPRTLKDVSALFSCNKTIVTVGIGHSVVWERGSPPVLVCDGKHGLPNAAVARFFQAGFMLNGIEDDVAPESDNCTPERPELGEEIEQLRDVLRAILV</sequence>
<dbReference type="OrthoDB" id="3015518at2759"/>
<dbReference type="EMBL" id="JACAZF010000007">
    <property type="protein sequence ID" value="KAF7299297.1"/>
    <property type="molecule type" value="Genomic_DNA"/>
</dbReference>
<dbReference type="RefSeq" id="XP_037218685.1">
    <property type="nucleotide sequence ID" value="XM_037365443.1"/>
</dbReference>
<accession>A0A8H6VZB5</accession>
<evidence type="ECO:0000313" key="3">
    <source>
        <dbReference type="Proteomes" id="UP000636479"/>
    </source>
</evidence>
<protein>
    <submittedName>
        <fullName evidence="2">Glycosyltransferase family 32 protein</fullName>
    </submittedName>
</protein>
<keyword evidence="3" id="KW-1185">Reference proteome</keyword>
<reference evidence="2" key="1">
    <citation type="submission" date="2020-05" db="EMBL/GenBank/DDBJ databases">
        <title>Mycena genomes resolve the evolution of fungal bioluminescence.</title>
        <authorList>
            <person name="Tsai I.J."/>
        </authorList>
    </citation>
    <scope>NUCLEOTIDE SEQUENCE</scope>
    <source>
        <strain evidence="2">171206Taipei</strain>
    </source>
</reference>
<gene>
    <name evidence="2" type="ORF">MIND_00878600</name>
</gene>
<evidence type="ECO:0000256" key="1">
    <source>
        <dbReference type="SAM" id="MobiDB-lite"/>
    </source>
</evidence>
<dbReference type="Proteomes" id="UP000636479">
    <property type="component" value="Unassembled WGS sequence"/>
</dbReference>
<proteinExistence type="predicted"/>